<proteinExistence type="predicted"/>
<protein>
    <submittedName>
        <fullName evidence="1">Thiol-disulfide oxidoreductase DCC family protein</fullName>
    </submittedName>
</protein>
<sequence length="133" mass="15420">MNEHPVIFFDGFCNLCNGAVQFVIKRDTQSLFRFASLQSDYAATALKQFDIEPAQGDSFVLLENGKVYQRSTAALRVAKKLKGLWPLLYGFIIVPRFIRDGVYNFIARNRYKWFGRQESCWVPTPELKQRFLA</sequence>
<dbReference type="PANTHER" id="PTHR33639:SF2">
    <property type="entry name" value="DUF393 DOMAIN-CONTAINING PROTEIN"/>
    <property type="match status" value="1"/>
</dbReference>
<organism evidence="1 2">
    <name type="scientific">Pedobacter albus</name>
    <dbReference type="NCBI Taxonomy" id="3113905"/>
    <lineage>
        <taxon>Bacteria</taxon>
        <taxon>Pseudomonadati</taxon>
        <taxon>Bacteroidota</taxon>
        <taxon>Sphingobacteriia</taxon>
        <taxon>Sphingobacteriales</taxon>
        <taxon>Sphingobacteriaceae</taxon>
        <taxon>Pedobacter</taxon>
    </lineage>
</organism>
<dbReference type="Proteomes" id="UP001336835">
    <property type="component" value="Unassembled WGS sequence"/>
</dbReference>
<reference evidence="1 2" key="1">
    <citation type="submission" date="2024-01" db="EMBL/GenBank/DDBJ databases">
        <title>Pedobacter sp. nov., isolated from fresh soil.</title>
        <authorList>
            <person name="Le N.T.T."/>
        </authorList>
    </citation>
    <scope>NUCLEOTIDE SEQUENCE [LARGE SCALE GENOMIC DNA]</scope>
    <source>
        <strain evidence="1 2">KR3-3</strain>
    </source>
</reference>
<name>A0ABU7I203_9SPHI</name>
<dbReference type="Pfam" id="PF04134">
    <property type="entry name" value="DCC1-like"/>
    <property type="match status" value="1"/>
</dbReference>
<dbReference type="EMBL" id="JAZDQT010000001">
    <property type="protein sequence ID" value="MEE1943485.1"/>
    <property type="molecule type" value="Genomic_DNA"/>
</dbReference>
<comment type="caution">
    <text evidence="1">The sequence shown here is derived from an EMBL/GenBank/DDBJ whole genome shotgun (WGS) entry which is preliminary data.</text>
</comment>
<gene>
    <name evidence="1" type="ORF">VRU48_00100</name>
</gene>
<dbReference type="RefSeq" id="WP_330105897.1">
    <property type="nucleotide sequence ID" value="NZ_JAZDQT010000001.1"/>
</dbReference>
<evidence type="ECO:0000313" key="1">
    <source>
        <dbReference type="EMBL" id="MEE1943485.1"/>
    </source>
</evidence>
<dbReference type="InterPro" id="IPR052927">
    <property type="entry name" value="DCC_oxidoreductase"/>
</dbReference>
<dbReference type="InterPro" id="IPR007263">
    <property type="entry name" value="DCC1-like"/>
</dbReference>
<accession>A0ABU7I203</accession>
<keyword evidence="2" id="KW-1185">Reference proteome</keyword>
<evidence type="ECO:0000313" key="2">
    <source>
        <dbReference type="Proteomes" id="UP001336835"/>
    </source>
</evidence>
<dbReference type="PANTHER" id="PTHR33639">
    <property type="entry name" value="THIOL-DISULFIDE OXIDOREDUCTASE DCC"/>
    <property type="match status" value="1"/>
</dbReference>